<evidence type="ECO:0000256" key="4">
    <source>
        <dbReference type="ARBA" id="ARBA00022989"/>
    </source>
</evidence>
<dbReference type="GO" id="GO:0005886">
    <property type="term" value="C:plasma membrane"/>
    <property type="evidence" value="ECO:0007669"/>
    <property type="project" value="UniProtKB-SubCell"/>
</dbReference>
<keyword evidence="8" id="KW-1185">Reference proteome</keyword>
<protein>
    <submittedName>
        <fullName evidence="7">Multidrug efflux MFS transporter</fullName>
    </submittedName>
</protein>
<keyword evidence="5 6" id="KW-0472">Membrane</keyword>
<dbReference type="PANTHER" id="PTHR23501:SF191">
    <property type="entry name" value="VACUOLAR BASIC AMINO ACID TRANSPORTER 4"/>
    <property type="match status" value="1"/>
</dbReference>
<proteinExistence type="predicted"/>
<dbReference type="SUPFAM" id="SSF103473">
    <property type="entry name" value="MFS general substrate transporter"/>
    <property type="match status" value="1"/>
</dbReference>
<name>A0A6A8MFT8_9LACO</name>
<gene>
    <name evidence="7" type="ORF">FYJ62_08680</name>
</gene>
<evidence type="ECO:0000256" key="1">
    <source>
        <dbReference type="ARBA" id="ARBA00004651"/>
    </source>
</evidence>
<feature type="transmembrane region" description="Helical" evidence="6">
    <location>
        <begin position="84"/>
        <end position="102"/>
    </location>
</feature>
<organism evidence="7 8">
    <name type="scientific">Lactobacillus porci</name>
    <dbReference type="NCBI Taxonomy" id="2012477"/>
    <lineage>
        <taxon>Bacteria</taxon>
        <taxon>Bacillati</taxon>
        <taxon>Bacillota</taxon>
        <taxon>Bacilli</taxon>
        <taxon>Lactobacillales</taxon>
        <taxon>Lactobacillaceae</taxon>
        <taxon>Lactobacillus</taxon>
    </lineage>
</organism>
<keyword evidence="4 6" id="KW-1133">Transmembrane helix</keyword>
<dbReference type="InterPro" id="IPR036259">
    <property type="entry name" value="MFS_trans_sf"/>
</dbReference>
<evidence type="ECO:0000256" key="6">
    <source>
        <dbReference type="SAM" id="Phobius"/>
    </source>
</evidence>
<dbReference type="EMBL" id="VUMX01000028">
    <property type="protein sequence ID" value="MST87688.1"/>
    <property type="molecule type" value="Genomic_DNA"/>
</dbReference>
<accession>A0A6A8MFT8</accession>
<keyword evidence="3 6" id="KW-0812">Transmembrane</keyword>
<dbReference type="AlphaFoldDB" id="A0A6A8MFT8"/>
<feature type="transmembrane region" description="Helical" evidence="6">
    <location>
        <begin position="51"/>
        <end position="72"/>
    </location>
</feature>
<reference evidence="7 8" key="1">
    <citation type="submission" date="2019-08" db="EMBL/GenBank/DDBJ databases">
        <title>In-depth cultivation of the pig gut microbiome towards novel bacterial diversity and tailored functional studies.</title>
        <authorList>
            <person name="Wylensek D."/>
            <person name="Hitch T.C.A."/>
            <person name="Clavel T."/>
        </authorList>
    </citation>
    <scope>NUCLEOTIDE SEQUENCE [LARGE SCALE GENOMIC DNA]</scope>
    <source>
        <strain evidence="7 8">Bifido-178-WT-2B</strain>
    </source>
</reference>
<dbReference type="Proteomes" id="UP000438120">
    <property type="component" value="Unassembled WGS sequence"/>
</dbReference>
<dbReference type="PANTHER" id="PTHR23501">
    <property type="entry name" value="MAJOR FACILITATOR SUPERFAMILY"/>
    <property type="match status" value="1"/>
</dbReference>
<evidence type="ECO:0000313" key="7">
    <source>
        <dbReference type="EMBL" id="MST87688.1"/>
    </source>
</evidence>
<sequence>MWQTRSEDLSLFKNRNFALQMLGFFLLQTMSLDHAFLLPNYIQLVNGKSALLAGIVVLPAGCVSALLCIVGGRLYDEHGARKPVLLAGTCVLLEVAVMFLLVKQLTPVTIGVIYPFYMGGMAITMCCIMTDALNQLPASRPRGTRS</sequence>
<comment type="subcellular location">
    <subcellularLocation>
        <location evidence="1">Cell membrane</location>
        <topology evidence="1">Multi-pass membrane protein</topology>
    </subcellularLocation>
</comment>
<dbReference type="GO" id="GO:0022857">
    <property type="term" value="F:transmembrane transporter activity"/>
    <property type="evidence" value="ECO:0007669"/>
    <property type="project" value="InterPro"/>
</dbReference>
<keyword evidence="2" id="KW-0813">Transport</keyword>
<dbReference type="OrthoDB" id="9816041at2"/>
<dbReference type="Gene3D" id="1.20.1250.20">
    <property type="entry name" value="MFS general substrate transporter like domains"/>
    <property type="match status" value="1"/>
</dbReference>
<evidence type="ECO:0000256" key="5">
    <source>
        <dbReference type="ARBA" id="ARBA00023136"/>
    </source>
</evidence>
<dbReference type="InterPro" id="IPR011701">
    <property type="entry name" value="MFS"/>
</dbReference>
<dbReference type="Pfam" id="PF07690">
    <property type="entry name" value="MFS_1"/>
    <property type="match status" value="1"/>
</dbReference>
<evidence type="ECO:0000313" key="8">
    <source>
        <dbReference type="Proteomes" id="UP000438120"/>
    </source>
</evidence>
<evidence type="ECO:0000256" key="2">
    <source>
        <dbReference type="ARBA" id="ARBA00022448"/>
    </source>
</evidence>
<dbReference type="RefSeq" id="WP_154549300.1">
    <property type="nucleotide sequence ID" value="NZ_JBKZBZ010000022.1"/>
</dbReference>
<comment type="caution">
    <text evidence="7">The sequence shown here is derived from an EMBL/GenBank/DDBJ whole genome shotgun (WGS) entry which is preliminary data.</text>
</comment>
<evidence type="ECO:0000256" key="3">
    <source>
        <dbReference type="ARBA" id="ARBA00022692"/>
    </source>
</evidence>
<feature type="transmembrane region" description="Helical" evidence="6">
    <location>
        <begin position="114"/>
        <end position="133"/>
    </location>
</feature>